<evidence type="ECO:0000259" key="8">
    <source>
        <dbReference type="PROSITE" id="PS51755"/>
    </source>
</evidence>
<dbReference type="InterPro" id="IPR019734">
    <property type="entry name" value="TPR_rpt"/>
</dbReference>
<protein>
    <submittedName>
        <fullName evidence="9">BTAD domain-containing putative transcriptional regulator</fullName>
    </submittedName>
</protein>
<dbReference type="PANTHER" id="PTHR35807">
    <property type="entry name" value="TRANSCRIPTIONAL REGULATOR REDD-RELATED"/>
    <property type="match status" value="1"/>
</dbReference>
<evidence type="ECO:0000256" key="6">
    <source>
        <dbReference type="PROSITE-ProRule" id="PRU01091"/>
    </source>
</evidence>
<dbReference type="SMART" id="SM00028">
    <property type="entry name" value="TPR"/>
    <property type="match status" value="6"/>
</dbReference>
<dbReference type="InterPro" id="IPR016032">
    <property type="entry name" value="Sig_transdc_resp-reg_C-effctor"/>
</dbReference>
<keyword evidence="3 6" id="KW-0238">DNA-binding</keyword>
<feature type="DNA-binding region" description="OmpR/PhoB-type" evidence="6">
    <location>
        <begin position="1"/>
        <end position="105"/>
    </location>
</feature>
<dbReference type="InterPro" id="IPR005158">
    <property type="entry name" value="BTAD"/>
</dbReference>
<reference evidence="9 10" key="1">
    <citation type="submission" date="2023-06" db="EMBL/GenBank/DDBJ databases">
        <authorList>
            <person name="Yushchuk O."/>
            <person name="Binda E."/>
            <person name="Ruckert-Reed C."/>
            <person name="Fedorenko V."/>
            <person name="Kalinowski J."/>
            <person name="Marinelli F."/>
        </authorList>
    </citation>
    <scope>NUCLEOTIDE SEQUENCE [LARGE SCALE GENOMIC DNA]</scope>
    <source>
        <strain evidence="9 10">NRRL 3884</strain>
    </source>
</reference>
<dbReference type="Gene3D" id="1.25.40.10">
    <property type="entry name" value="Tetratricopeptide repeat domain"/>
    <property type="match status" value="2"/>
</dbReference>
<sequence>MRGCHGPRVRLQVLGPLLGWRDDEQVSLGPLRQQVVLAVLALSANRPTGRAELIEAVWGESTPAYAVNLVQKYVSGLRRVLEPVRPGHHPSQVLSWTDAGYLLSLPHGALDLEEFDRGVARARAAVAEGDLKAASRSLHAALELWRGPALNGLSSPLLDAERNRLAERRISALEERIEIDLALGDRRDLAEEAGRLVAEHPLRERLRALLMRALYQQGRQGEALAAFRAARDHLRSELGVEPAAELQALHKRILNGDPDLLAPGPWPPPAPAPVSPRPDQLPLRPAQPAPRPAQLPHGLPEFVGRRAELDRLDALAASGQSVMIAAITGTAGVGKTSLAVQWAHRISDRFPDGQLYVNLHGFEPSGSLARPGEVLRGFLDALGVGAQQIAGTVDELAARYRSLLAGRRLLLVLDNARNTEQVHPLLPGTPGCMVVVTSRSRLAGLVAAGAVPVTVDLPTAEEAAELLSRRIGPERVATEPQAAAAVVAACARLPLALALVASRAAPHPQYRLSALAAELRPARADVLDAFIGETESTDARAVLSWSYHQLSDPAARLFRLLGLHPGPDITAPAAASLAGVPARQARRMLAELSGAHMLEEHTPGRFAFHDLLRAYAAEQVEEEESATERQAATERLLDHYLHSAHAADRTLYPYRTPIIVGPPGPAATVLAFASPDEALAWFTAEQPVLLNAIAHATGAGFTAYTSLLTWTVTAFLNYQGQFHSWARCLRAALLASRQLGDRAGVAQAHQLLNIACRHLGLIAEADTHAGRALQLYDQLGDGSRQGRLLLDIARGLEHRGEYEQALRRATRALCQFHDAGDRMGKADALSWVGWYYSRLGDHDAAMRHCHDALRLHREGNWPGQADTWAILGNAHHHLGHYDEALNSYAQALARWGELGDRYEVAITLQRLGDTQEAAGRLDRARSRWQQARTILEELGHPDAALLQARLDAHGAVGAANER</sequence>
<dbReference type="Gene3D" id="1.10.10.10">
    <property type="entry name" value="Winged helix-like DNA-binding domain superfamily/Winged helix DNA-binding domain"/>
    <property type="match status" value="1"/>
</dbReference>
<dbReference type="InterPro" id="IPR051677">
    <property type="entry name" value="AfsR-DnrI-RedD_regulator"/>
</dbReference>
<proteinExistence type="inferred from homology"/>
<dbReference type="PRINTS" id="PR00364">
    <property type="entry name" value="DISEASERSIST"/>
</dbReference>
<dbReference type="SUPFAM" id="SSF52540">
    <property type="entry name" value="P-loop containing nucleoside triphosphate hydrolases"/>
    <property type="match status" value="1"/>
</dbReference>
<dbReference type="PROSITE" id="PS50005">
    <property type="entry name" value="TPR"/>
    <property type="match status" value="1"/>
</dbReference>
<name>A0ABY8WGY9_9ACTN</name>
<comment type="similarity">
    <text evidence="1">Belongs to the AfsR/DnrI/RedD regulatory family.</text>
</comment>
<evidence type="ECO:0000256" key="2">
    <source>
        <dbReference type="ARBA" id="ARBA00023015"/>
    </source>
</evidence>
<accession>A0ABY8WGY9</accession>
<dbReference type="PANTHER" id="PTHR35807:SF1">
    <property type="entry name" value="TRANSCRIPTIONAL REGULATOR REDD"/>
    <property type="match status" value="1"/>
</dbReference>
<evidence type="ECO:0000256" key="7">
    <source>
        <dbReference type="SAM" id="MobiDB-lite"/>
    </source>
</evidence>
<dbReference type="InterPro" id="IPR011990">
    <property type="entry name" value="TPR-like_helical_dom_sf"/>
</dbReference>
<dbReference type="Pfam" id="PF13424">
    <property type="entry name" value="TPR_12"/>
    <property type="match status" value="1"/>
</dbReference>
<organism evidence="9 10">
    <name type="scientific">Actinoplanes oblitus</name>
    <dbReference type="NCBI Taxonomy" id="3040509"/>
    <lineage>
        <taxon>Bacteria</taxon>
        <taxon>Bacillati</taxon>
        <taxon>Actinomycetota</taxon>
        <taxon>Actinomycetes</taxon>
        <taxon>Micromonosporales</taxon>
        <taxon>Micromonosporaceae</taxon>
        <taxon>Actinoplanes</taxon>
    </lineage>
</organism>
<dbReference type="SUPFAM" id="SSF46894">
    <property type="entry name" value="C-terminal effector domain of the bipartite response regulators"/>
    <property type="match status" value="1"/>
</dbReference>
<dbReference type="SMART" id="SM01043">
    <property type="entry name" value="BTAD"/>
    <property type="match status" value="1"/>
</dbReference>
<dbReference type="SMART" id="SM00862">
    <property type="entry name" value="Trans_reg_C"/>
    <property type="match status" value="1"/>
</dbReference>
<feature type="region of interest" description="Disordered" evidence="7">
    <location>
        <begin position="259"/>
        <end position="297"/>
    </location>
</feature>
<dbReference type="Gene3D" id="3.40.50.300">
    <property type="entry name" value="P-loop containing nucleotide triphosphate hydrolases"/>
    <property type="match status" value="1"/>
</dbReference>
<dbReference type="SUPFAM" id="SSF48452">
    <property type="entry name" value="TPR-like"/>
    <property type="match status" value="3"/>
</dbReference>
<dbReference type="InterPro" id="IPR002182">
    <property type="entry name" value="NB-ARC"/>
</dbReference>
<dbReference type="InterPro" id="IPR001867">
    <property type="entry name" value="OmpR/PhoB-type_DNA-bd"/>
</dbReference>
<evidence type="ECO:0000313" key="9">
    <source>
        <dbReference type="EMBL" id="WIM94995.1"/>
    </source>
</evidence>
<evidence type="ECO:0000256" key="3">
    <source>
        <dbReference type="ARBA" id="ARBA00023125"/>
    </source>
</evidence>
<keyword evidence="10" id="KW-1185">Reference proteome</keyword>
<dbReference type="CDD" id="cd15831">
    <property type="entry name" value="BTAD"/>
    <property type="match status" value="1"/>
</dbReference>
<feature type="repeat" description="TPR" evidence="5">
    <location>
        <begin position="865"/>
        <end position="898"/>
    </location>
</feature>
<dbReference type="InterPro" id="IPR027417">
    <property type="entry name" value="P-loop_NTPase"/>
</dbReference>
<dbReference type="Pfam" id="PF00931">
    <property type="entry name" value="NB-ARC"/>
    <property type="match status" value="1"/>
</dbReference>
<evidence type="ECO:0000256" key="5">
    <source>
        <dbReference type="PROSITE-ProRule" id="PRU00339"/>
    </source>
</evidence>
<feature type="domain" description="OmpR/PhoB-type" evidence="8">
    <location>
        <begin position="1"/>
        <end position="105"/>
    </location>
</feature>
<feature type="compositionally biased region" description="Pro residues" evidence="7">
    <location>
        <begin position="264"/>
        <end position="276"/>
    </location>
</feature>
<dbReference type="EMBL" id="CP126980">
    <property type="protein sequence ID" value="WIM94995.1"/>
    <property type="molecule type" value="Genomic_DNA"/>
</dbReference>
<dbReference type="Proteomes" id="UP001240150">
    <property type="component" value="Chromosome"/>
</dbReference>
<evidence type="ECO:0000256" key="4">
    <source>
        <dbReference type="ARBA" id="ARBA00023163"/>
    </source>
</evidence>
<keyword evidence="2" id="KW-0805">Transcription regulation</keyword>
<dbReference type="Pfam" id="PF03704">
    <property type="entry name" value="BTAD"/>
    <property type="match status" value="1"/>
</dbReference>
<dbReference type="InterPro" id="IPR036388">
    <property type="entry name" value="WH-like_DNA-bd_sf"/>
</dbReference>
<dbReference type="RefSeq" id="WP_284916257.1">
    <property type="nucleotide sequence ID" value="NZ_CP126980.1"/>
</dbReference>
<evidence type="ECO:0000313" key="10">
    <source>
        <dbReference type="Proteomes" id="UP001240150"/>
    </source>
</evidence>
<dbReference type="Pfam" id="PF00486">
    <property type="entry name" value="Trans_reg_C"/>
    <property type="match status" value="1"/>
</dbReference>
<dbReference type="PROSITE" id="PS51755">
    <property type="entry name" value="OMPR_PHOB"/>
    <property type="match status" value="1"/>
</dbReference>
<keyword evidence="4" id="KW-0804">Transcription</keyword>
<evidence type="ECO:0000256" key="1">
    <source>
        <dbReference type="ARBA" id="ARBA00005820"/>
    </source>
</evidence>
<gene>
    <name evidence="9" type="ORF">ACTOB_007056</name>
</gene>
<keyword evidence="5" id="KW-0802">TPR repeat</keyword>